<organism evidence="2 3">
    <name type="scientific">Anaeramoeba flamelloides</name>
    <dbReference type="NCBI Taxonomy" id="1746091"/>
    <lineage>
        <taxon>Eukaryota</taxon>
        <taxon>Metamonada</taxon>
        <taxon>Anaeramoebidae</taxon>
        <taxon>Anaeramoeba</taxon>
    </lineage>
</organism>
<evidence type="ECO:0000313" key="2">
    <source>
        <dbReference type="EMBL" id="KAJ3450125.1"/>
    </source>
</evidence>
<dbReference type="AlphaFoldDB" id="A0AAV8A900"/>
<sequence>MGDSQSWFLSLYRTMKVLTISIAVFLIVANIMILIKLRPDSVDGPGRGMFHMFCRILTLGSGSFGDGTVNIIKDIFGWCAVAVGVLYVNIWADVPP</sequence>
<evidence type="ECO:0000256" key="1">
    <source>
        <dbReference type="SAM" id="Phobius"/>
    </source>
</evidence>
<feature type="transmembrane region" description="Helical" evidence="1">
    <location>
        <begin position="75"/>
        <end position="92"/>
    </location>
</feature>
<protein>
    <submittedName>
        <fullName evidence="2">Uncharacterized protein</fullName>
    </submittedName>
</protein>
<name>A0AAV8A900_9EUKA</name>
<keyword evidence="1" id="KW-0812">Transmembrane</keyword>
<evidence type="ECO:0000313" key="3">
    <source>
        <dbReference type="Proteomes" id="UP001146793"/>
    </source>
</evidence>
<accession>A0AAV8A900</accession>
<proteinExistence type="predicted"/>
<keyword evidence="1" id="KW-1133">Transmembrane helix</keyword>
<dbReference type="Proteomes" id="UP001146793">
    <property type="component" value="Unassembled WGS sequence"/>
</dbReference>
<gene>
    <name evidence="2" type="ORF">M0812_06292</name>
</gene>
<feature type="transmembrane region" description="Helical" evidence="1">
    <location>
        <begin position="17"/>
        <end position="37"/>
    </location>
</feature>
<dbReference type="EMBL" id="JANTQA010000012">
    <property type="protein sequence ID" value="KAJ3450125.1"/>
    <property type="molecule type" value="Genomic_DNA"/>
</dbReference>
<reference evidence="2" key="1">
    <citation type="submission" date="2022-08" db="EMBL/GenBank/DDBJ databases">
        <title>Novel sulphate-reducing endosymbionts in the free-living metamonad Anaeramoeba.</title>
        <authorList>
            <person name="Jerlstrom-Hultqvist J."/>
            <person name="Cepicka I."/>
            <person name="Gallot-Lavallee L."/>
            <person name="Salas-Leiva D."/>
            <person name="Curtis B.A."/>
            <person name="Zahonova K."/>
            <person name="Pipaliya S."/>
            <person name="Dacks J."/>
            <person name="Roger A.J."/>
        </authorList>
    </citation>
    <scope>NUCLEOTIDE SEQUENCE</scope>
    <source>
        <strain evidence="2">Busselton2</strain>
    </source>
</reference>
<comment type="caution">
    <text evidence="2">The sequence shown here is derived from an EMBL/GenBank/DDBJ whole genome shotgun (WGS) entry which is preliminary data.</text>
</comment>
<keyword evidence="1" id="KW-0472">Membrane</keyword>